<protein>
    <submittedName>
        <fullName evidence="1">Uncharacterized protein</fullName>
    </submittedName>
</protein>
<proteinExistence type="evidence at transcript level"/>
<dbReference type="AlphaFoldDB" id="A9NTK3"/>
<evidence type="ECO:0000313" key="1">
    <source>
        <dbReference type="EMBL" id="ABK23964.1"/>
    </source>
</evidence>
<name>A9NTK3_PICSI</name>
<accession>A9NTK3</accession>
<reference evidence="1" key="1">
    <citation type="journal article" date="2008" name="BMC Genomics">
        <title>A conifer genomics resource of 200,000 spruce (Picea spp.) ESTs and 6,464 high-quality, sequence-finished full-length cDNAs for Sitka spruce (Picea sitchensis).</title>
        <authorList>
            <person name="Ralph S.G."/>
            <person name="Chun H.J."/>
            <person name="Kolosova N."/>
            <person name="Cooper D."/>
            <person name="Oddy C."/>
            <person name="Ritland C.E."/>
            <person name="Kirkpatrick R."/>
            <person name="Moore R."/>
            <person name="Barber S."/>
            <person name="Holt R.A."/>
            <person name="Jones S.J."/>
            <person name="Marra M.A."/>
            <person name="Douglas C.J."/>
            <person name="Ritland K."/>
            <person name="Bohlmann J."/>
        </authorList>
    </citation>
    <scope>NUCLEOTIDE SEQUENCE</scope>
    <source>
        <tissue evidence="1">Green portion of the leader tissue</tissue>
    </source>
</reference>
<organism evidence="1">
    <name type="scientific">Picea sitchensis</name>
    <name type="common">Sitka spruce</name>
    <name type="synonym">Pinus sitchensis</name>
    <dbReference type="NCBI Taxonomy" id="3332"/>
    <lineage>
        <taxon>Eukaryota</taxon>
        <taxon>Viridiplantae</taxon>
        <taxon>Streptophyta</taxon>
        <taxon>Embryophyta</taxon>
        <taxon>Tracheophyta</taxon>
        <taxon>Spermatophyta</taxon>
        <taxon>Pinopsida</taxon>
        <taxon>Pinidae</taxon>
        <taxon>Conifers I</taxon>
        <taxon>Pinales</taxon>
        <taxon>Pinaceae</taxon>
        <taxon>Picea</taxon>
    </lineage>
</organism>
<sequence length="105" mass="12336">MGKIGFWMVRSSLVLGLVVRMTVGVSEVKMVRIGKLIRRKNLMMQKKRMTMVEMKMQGITKWRILMALTRRIELMNLMRGMMLLKMMMAVFGEKDGVRRGIQRNL</sequence>
<dbReference type="EMBL" id="EF084652">
    <property type="protein sequence ID" value="ABK23964.1"/>
    <property type="molecule type" value="mRNA"/>
</dbReference>